<dbReference type="GO" id="GO:0044331">
    <property type="term" value="P:cell-cell adhesion mediated by cadherin"/>
    <property type="evidence" value="ECO:0007669"/>
    <property type="project" value="TreeGrafter"/>
</dbReference>
<dbReference type="SUPFAM" id="SSF49313">
    <property type="entry name" value="Cadherin-like"/>
    <property type="match status" value="1"/>
</dbReference>
<dbReference type="PROSITE" id="PS00232">
    <property type="entry name" value="CADHERIN_1"/>
    <property type="match status" value="1"/>
</dbReference>
<dbReference type="GO" id="GO:0008013">
    <property type="term" value="F:beta-catenin binding"/>
    <property type="evidence" value="ECO:0007669"/>
    <property type="project" value="TreeGrafter"/>
</dbReference>
<evidence type="ECO:0000256" key="10">
    <source>
        <dbReference type="ARBA" id="ARBA00022729"/>
    </source>
</evidence>
<dbReference type="PROSITE" id="PS50268">
    <property type="entry name" value="CADHERIN_2"/>
    <property type="match status" value="1"/>
</dbReference>
<dbReference type="GO" id="GO:0045296">
    <property type="term" value="F:cadherin binding"/>
    <property type="evidence" value="ECO:0007669"/>
    <property type="project" value="TreeGrafter"/>
</dbReference>
<evidence type="ECO:0000256" key="6">
    <source>
        <dbReference type="ARBA" id="ARBA00022490"/>
    </source>
</evidence>
<evidence type="ECO:0000256" key="9">
    <source>
        <dbReference type="ARBA" id="ARBA00022723"/>
    </source>
</evidence>
<dbReference type="Pfam" id="PF00028">
    <property type="entry name" value="Cadherin"/>
    <property type="match status" value="1"/>
</dbReference>
<dbReference type="InterPro" id="IPR039808">
    <property type="entry name" value="Cadherin"/>
</dbReference>
<keyword evidence="6" id="KW-0963">Cytoplasm</keyword>
<evidence type="ECO:0000256" key="12">
    <source>
        <dbReference type="ARBA" id="ARBA00022837"/>
    </source>
</evidence>
<comment type="caution">
    <text evidence="20">The sequence shown here is derived from an EMBL/GenBank/DDBJ whole genome shotgun (WGS) entry which is preliminary data.</text>
</comment>
<evidence type="ECO:0000256" key="18">
    <source>
        <dbReference type="PROSITE-ProRule" id="PRU00043"/>
    </source>
</evidence>
<keyword evidence="16" id="KW-0449">Lipoprotein</keyword>
<dbReference type="GO" id="GO:0007156">
    <property type="term" value="P:homophilic cell adhesion via plasma membrane adhesion molecules"/>
    <property type="evidence" value="ECO:0007669"/>
    <property type="project" value="InterPro"/>
</dbReference>
<dbReference type="GO" id="GO:0016339">
    <property type="term" value="P:calcium-dependent cell-cell adhesion via plasma membrane cell adhesion molecules"/>
    <property type="evidence" value="ECO:0007669"/>
    <property type="project" value="TreeGrafter"/>
</dbReference>
<gene>
    <name evidence="20" type="ORF">P4O66_003270</name>
</gene>
<dbReference type="GO" id="GO:0005509">
    <property type="term" value="F:calcium ion binding"/>
    <property type="evidence" value="ECO:0007669"/>
    <property type="project" value="UniProtKB-UniRule"/>
</dbReference>
<keyword evidence="10" id="KW-0732">Signal</keyword>
<dbReference type="SMART" id="SM00112">
    <property type="entry name" value="CA"/>
    <property type="match status" value="1"/>
</dbReference>
<accession>A0AAD8YRJ2</accession>
<evidence type="ECO:0000256" key="1">
    <source>
        <dbReference type="ARBA" id="ARBA00004496"/>
    </source>
</evidence>
<evidence type="ECO:0000313" key="21">
    <source>
        <dbReference type="Proteomes" id="UP001239994"/>
    </source>
</evidence>
<keyword evidence="9" id="KW-0479">Metal-binding</keyword>
<dbReference type="GO" id="GO:0034332">
    <property type="term" value="P:adherens junction organization"/>
    <property type="evidence" value="ECO:0007669"/>
    <property type="project" value="TreeGrafter"/>
</dbReference>
<dbReference type="PANTHER" id="PTHR24027:SF80">
    <property type="entry name" value="CADHERIN-13"/>
    <property type="match status" value="1"/>
</dbReference>
<protein>
    <recommendedName>
        <fullName evidence="4">Cadherin-13</fullName>
    </recommendedName>
</protein>
<evidence type="ECO:0000256" key="16">
    <source>
        <dbReference type="ARBA" id="ARBA00023288"/>
    </source>
</evidence>
<evidence type="ECO:0000256" key="13">
    <source>
        <dbReference type="ARBA" id="ARBA00022889"/>
    </source>
</evidence>
<dbReference type="EMBL" id="JAROKS010000026">
    <property type="protein sequence ID" value="KAK1784616.1"/>
    <property type="molecule type" value="Genomic_DNA"/>
</dbReference>
<dbReference type="Proteomes" id="UP001239994">
    <property type="component" value="Unassembled WGS sequence"/>
</dbReference>
<evidence type="ECO:0000256" key="3">
    <source>
        <dbReference type="ARBA" id="ARBA00011555"/>
    </source>
</evidence>
<dbReference type="Gene3D" id="2.60.40.60">
    <property type="entry name" value="Cadherins"/>
    <property type="match status" value="1"/>
</dbReference>
<dbReference type="InterPro" id="IPR014868">
    <property type="entry name" value="Cadherin_pro_dom"/>
</dbReference>
<dbReference type="CDD" id="cd11304">
    <property type="entry name" value="Cadherin_repeat"/>
    <property type="match status" value="1"/>
</dbReference>
<proteinExistence type="predicted"/>
<dbReference type="PANTHER" id="PTHR24027">
    <property type="entry name" value="CADHERIN-23"/>
    <property type="match status" value="1"/>
</dbReference>
<dbReference type="GO" id="GO:0000902">
    <property type="term" value="P:cell morphogenesis"/>
    <property type="evidence" value="ECO:0007669"/>
    <property type="project" value="TreeGrafter"/>
</dbReference>
<keyword evidence="11" id="KW-0677">Repeat</keyword>
<feature type="domain" description="Cadherin" evidence="19">
    <location>
        <begin position="227"/>
        <end position="299"/>
    </location>
</feature>
<comment type="subcellular location">
    <subcellularLocation>
        <location evidence="2">Cell membrane</location>
        <topology evidence="2">Lipid-anchor</topology>
        <topology evidence="2">GPI-anchor</topology>
    </subcellularLocation>
    <subcellularLocation>
        <location evidence="1">Cytoplasm</location>
    </subcellularLocation>
</comment>
<keyword evidence="7" id="KW-0336">GPI-anchor</keyword>
<evidence type="ECO:0000256" key="17">
    <source>
        <dbReference type="ARBA" id="ARBA00025461"/>
    </source>
</evidence>
<keyword evidence="8" id="KW-0165">Cleavage on pair of basic residues</keyword>
<dbReference type="InterPro" id="IPR002126">
    <property type="entry name" value="Cadherin-like_dom"/>
</dbReference>
<evidence type="ECO:0000256" key="15">
    <source>
        <dbReference type="ARBA" id="ARBA00023180"/>
    </source>
</evidence>
<evidence type="ECO:0000256" key="14">
    <source>
        <dbReference type="ARBA" id="ARBA00023136"/>
    </source>
</evidence>
<dbReference type="AlphaFoldDB" id="A0AAD8YRJ2"/>
<keyword evidence="13" id="KW-0130">Cell adhesion</keyword>
<dbReference type="GO" id="GO:0098552">
    <property type="term" value="C:side of membrane"/>
    <property type="evidence" value="ECO:0007669"/>
    <property type="project" value="UniProtKB-KW"/>
</dbReference>
<dbReference type="PRINTS" id="PR00205">
    <property type="entry name" value="CADHERIN"/>
</dbReference>
<evidence type="ECO:0000256" key="11">
    <source>
        <dbReference type="ARBA" id="ARBA00022737"/>
    </source>
</evidence>
<dbReference type="GO" id="GO:0005912">
    <property type="term" value="C:adherens junction"/>
    <property type="evidence" value="ECO:0007669"/>
    <property type="project" value="TreeGrafter"/>
</dbReference>
<dbReference type="InterPro" id="IPR020894">
    <property type="entry name" value="Cadherin_CS"/>
</dbReference>
<dbReference type="Pfam" id="PF08758">
    <property type="entry name" value="Cadherin_pro"/>
    <property type="match status" value="1"/>
</dbReference>
<organism evidence="20 21">
    <name type="scientific">Electrophorus voltai</name>
    <dbReference type="NCBI Taxonomy" id="2609070"/>
    <lineage>
        <taxon>Eukaryota</taxon>
        <taxon>Metazoa</taxon>
        <taxon>Chordata</taxon>
        <taxon>Craniata</taxon>
        <taxon>Vertebrata</taxon>
        <taxon>Euteleostomi</taxon>
        <taxon>Actinopterygii</taxon>
        <taxon>Neopterygii</taxon>
        <taxon>Teleostei</taxon>
        <taxon>Ostariophysi</taxon>
        <taxon>Gymnotiformes</taxon>
        <taxon>Gymnotoidei</taxon>
        <taxon>Gymnotidae</taxon>
        <taxon>Electrophorus</taxon>
    </lineage>
</organism>
<evidence type="ECO:0000256" key="7">
    <source>
        <dbReference type="ARBA" id="ARBA00022622"/>
    </source>
</evidence>
<evidence type="ECO:0000256" key="5">
    <source>
        <dbReference type="ARBA" id="ARBA00022475"/>
    </source>
</evidence>
<keyword evidence="14" id="KW-0472">Membrane</keyword>
<evidence type="ECO:0000256" key="8">
    <source>
        <dbReference type="ARBA" id="ARBA00022685"/>
    </source>
</evidence>
<comment type="subunit">
    <text evidence="3">By contrast to classical cadherins, homodimerization in trans is not mediated by cadherin EC1 domain strand-swapping, but instead through a homophilic adhesive interface which joins two elongated EC1-EC2 domains through a region near their Ca2+-binding sites to form a tetrahedral, X-like shape.</text>
</comment>
<keyword evidence="15" id="KW-0325">Glycoprotein</keyword>
<keyword evidence="5" id="KW-1003">Cell membrane</keyword>
<evidence type="ECO:0000256" key="4">
    <source>
        <dbReference type="ARBA" id="ARBA00018949"/>
    </source>
</evidence>
<keyword evidence="21" id="KW-1185">Reference proteome</keyword>
<keyword evidence="12 18" id="KW-0106">Calcium</keyword>
<dbReference type="GO" id="GO:0007043">
    <property type="term" value="P:cell-cell junction assembly"/>
    <property type="evidence" value="ECO:0007669"/>
    <property type="project" value="TreeGrafter"/>
</dbReference>
<evidence type="ECO:0000256" key="2">
    <source>
        <dbReference type="ARBA" id="ARBA00004609"/>
    </source>
</evidence>
<reference evidence="20" key="1">
    <citation type="submission" date="2023-03" db="EMBL/GenBank/DDBJ databases">
        <title>Electrophorus voltai genome.</title>
        <authorList>
            <person name="Bian C."/>
        </authorList>
    </citation>
    <scope>NUCLEOTIDE SEQUENCE</scope>
    <source>
        <strain evidence="20">CB-2022</strain>
        <tissue evidence="20">Muscle</tissue>
    </source>
</reference>
<comment type="function">
    <text evidence="17">Cadherins are calcium-dependent cell adhesion proteins. They preferentially interact with themselves in a homophilic manner in connecting cells; cadherins may thus contribute to the sorting of heterogeneous cell types. May act as a negative regulator of neural cell growth.</text>
</comment>
<name>A0AAD8YRJ2_9TELE</name>
<evidence type="ECO:0000259" key="19">
    <source>
        <dbReference type="PROSITE" id="PS50268"/>
    </source>
</evidence>
<sequence length="410" mass="45675">MERKRVKDRVVFDDCAGSKGVAFEVSNPDFLIDKDWNLIPRRDVTDSDTVIFVHGLSPHADDTAQVDIIGAPPTPTRTLRDLLVLEGNMAYRTKRSLLVPPMFVPENQRAPFPRSIGKAFRQEVVLNWDGGTGGRGLGAQEKACRQQISQNVPPSFPLPPDPSIMLSLSFPSLHLFPITHCHLTETPTARFRLDTLSGFLLPGSRAGRHRGVCVQVISSDMKEDHIFRLSGKGADQDPKGVFSINRLTGEVAVSRALDREALAFYHLQVSTTDMSGKLVEGPVDLDVHVIDQNDNRPIFREPHYSGEVLEGSPTVHTDKRMCSAVSTAVHGPLWRADPRSLVPLAHERLENAGVWSEITFPMCSLIFLQTSSGGRREERCPGSKDVQVFLYFSKDLKKRKKKKETSKMFT</sequence>
<dbReference type="InterPro" id="IPR015919">
    <property type="entry name" value="Cadherin-like_sf"/>
</dbReference>
<dbReference type="GO" id="GO:0005737">
    <property type="term" value="C:cytoplasm"/>
    <property type="evidence" value="ECO:0007669"/>
    <property type="project" value="UniProtKB-SubCell"/>
</dbReference>
<evidence type="ECO:0000313" key="20">
    <source>
        <dbReference type="EMBL" id="KAK1784616.1"/>
    </source>
</evidence>
<dbReference type="GO" id="GO:0016342">
    <property type="term" value="C:catenin complex"/>
    <property type="evidence" value="ECO:0007669"/>
    <property type="project" value="TreeGrafter"/>
</dbReference>
<dbReference type="FunFam" id="2.60.40.60:FF:000011">
    <property type="entry name" value="Cadherin 1"/>
    <property type="match status" value="1"/>
</dbReference>
<dbReference type="GO" id="GO:0016477">
    <property type="term" value="P:cell migration"/>
    <property type="evidence" value="ECO:0007669"/>
    <property type="project" value="TreeGrafter"/>
</dbReference>